<dbReference type="InterPro" id="IPR038765">
    <property type="entry name" value="Papain-like_cys_pep_sf"/>
</dbReference>
<evidence type="ECO:0000259" key="6">
    <source>
        <dbReference type="Pfam" id="PF26133"/>
    </source>
</evidence>
<organism evidence="7 8">
    <name type="scientific">Glycine soja</name>
    <name type="common">Wild soybean</name>
    <dbReference type="NCBI Taxonomy" id="3848"/>
    <lineage>
        <taxon>Eukaryota</taxon>
        <taxon>Viridiplantae</taxon>
        <taxon>Streptophyta</taxon>
        <taxon>Embryophyta</taxon>
        <taxon>Tracheophyta</taxon>
        <taxon>Spermatophyta</taxon>
        <taxon>Magnoliopsida</taxon>
        <taxon>eudicotyledons</taxon>
        <taxon>Gunneridae</taxon>
        <taxon>Pentapetalae</taxon>
        <taxon>rosids</taxon>
        <taxon>fabids</taxon>
        <taxon>Fabales</taxon>
        <taxon>Fabaceae</taxon>
        <taxon>Papilionoideae</taxon>
        <taxon>50 kb inversion clade</taxon>
        <taxon>NPAAA clade</taxon>
        <taxon>indigoferoid/millettioid clade</taxon>
        <taxon>Phaseoleae</taxon>
        <taxon>Glycine</taxon>
        <taxon>Glycine subgen. Soja</taxon>
    </lineage>
</organism>
<evidence type="ECO:0000259" key="5">
    <source>
        <dbReference type="Pfam" id="PF13963"/>
    </source>
</evidence>
<sequence length="1870" mass="212549">MTLLNIESNGNKYNFVTWYENIHFIYPVNPSMSVLRIASSSTLGNKLKDGSGMISMFCDFVNKLMGEGGDKGGMLEEELGGKVVGMVGGGVKYRLLRIGKKYLLLHCYCNKYCHIAHLQSTPNMDRSWMKRPRITEEYENGVEDFLQFAKQNAPDFRGVYFCPCVKCLNGRRKSLDDIRTHLICDGICPTYTRWIWHGELSEMSSTPGNVGFHEEVGDRIEDMLRDLGQEGFRQTHAPYYEKLDNDSKTPLYVGCTKYTRLSGVLALVNLKARFGWSDKSFNELLLLLKNMLPEDNTLPKNHYEAKKILCPVGMEYQKIHACPNDCILYRHEYAELRNCPTCGVSRYKVNSNDCGEDATTYKDRPSKVCWYLPVIPRFKRLFANAEDAKNLTWHADGRIKDGLLRHPADSPQWKTIDQLYPEFSQDPRNLRVGLASDGMNPFGNLSCNHSSWPVLLIIYNLPPWLCIKRKYIMMSMMIAGPRQPGNDIDVYLAPLIEDLRKLWVEGVDLYDGNAHETFKLRALIFCTINDFPAYGNLSGYSVKGHHACPICEKETSYIQLKHGKKTVYTRHRRFLKPFHPYRRMKKAFNGTSEIDSAPIPLSGVEVLDRVNNIAVIYGKTQKKDGSTNKIWKKRSIFFYLPYWCNLHVKHCLDVMHVEKNVCDSLIGTLFNIKGKTKDGLKCRQDLAEMGIRQQLHPVSKGLRTYLPPACHTMSTSEKKSFCHCLKNLKVPQGYSSNIKSLVSLTEMKLVGLKSHDCHVLMQQLLPVAIRGILPDKVRVAITRLCFFFNAICSKVIDPKQLDELENEASIIICQLEMYFPPAFFDIMVHLIVHLVREIRLCGPVYLRWMYPVERYMKVLKSYTKNQYRPEASIVERYVAEETIEFCSDYIENASPVGLPLSRHESSHQGRGTRGFNVVTMDRQQLSQAHLYVLNNTAEVIPYIDAHKEYVTACNPSMNMMRVLQEHNKSFVNWFRKTIFASDSASKTLSLLAVGPNLNVLTWKGYDINNYSFYTKSQDDNSTVQNCGVTIDAHSEHFSSALDNHPIRASMPYYGLIKEIWELDYGEFRVPVFKCQWVNGNAGVRQDKMGFTLVDLQKIGYKDEPFILAAQARQVFYVEDPTMTTPPRSPPPPDSPSATTKRKTRQTTRLRRLTARSLYQARPTVHVNTSTGRGSGPHKEKFHSYLGVVAREKIPIVHATWKDVPDTLKVIVWDDILAKFDIPEGLTAKKKVMSTVATRWRQFKSSLTSRYVYNDKDDQQNIDPSAKYGFDRETWEAFSKTRQTPTWKGIRKKAQEIQKFNDCPHILSRGGYDVLEKKLMAEKTKSRVNQGDGTDNTDVVVDLPSPIARHVKWKKARTNKFGQMTSAAAQEIADKIDDLQEQSTQGTFVPHGREDILNTAIGRPEHPGRVRVAGHGVTIGNYYGPRGSGSNTSSATMSADKLVEIIGSIKQELRKEVEDENKRTIDLLQKQLDAIKSELSQIQTQQSAPFRPSIPDVLVARVSTKESCAEAAANVVAKERSTLDASIVGLYIVCGDSTQVVAAGKMYGVGGIIHNVAYADDVVRVFVETIYDGDASVPFPTSDIQYVRDANSTFIAWPRHLVKPITDDSNHNARFPVGRLGEAEVAAEADPLGELMKTLFYVYKTPVEVPWEATQFGLPDVGAKFFITHVDLAEIISGDKCLNISILQLWTIFMNNCGRSKVDQSLYGLLEPQSIHNAKDRREQCQQYIQTWVKESQSQLYLGAYLHQAHWQLFVLCPRENTVVWFCSLRKKPDISIKATINSAMKTITSSFEGMSNQPAPRWVEPKSHVQTGAYECGYYVMHWMWCIVTGGLKDEWNKWFSDGSPLDVDTITTLRQKWATFFLSIRKSGC</sequence>
<feature type="region of interest" description="Disordered" evidence="2">
    <location>
        <begin position="1120"/>
        <end position="1146"/>
    </location>
</feature>
<keyword evidence="1" id="KW-0175">Coiled coil</keyword>
<dbReference type="InterPro" id="IPR058352">
    <property type="entry name" value="DUF8039"/>
</dbReference>
<dbReference type="PANTHER" id="PTHR48258">
    <property type="entry name" value="DUF4218 DOMAIN-CONTAINING PROTEIN-RELATED"/>
    <property type="match status" value="1"/>
</dbReference>
<evidence type="ECO:0000313" key="8">
    <source>
        <dbReference type="Proteomes" id="UP000289340"/>
    </source>
</evidence>
<evidence type="ECO:0000259" key="3">
    <source>
        <dbReference type="Pfam" id="PF13952"/>
    </source>
</evidence>
<gene>
    <name evidence="7" type="ORF">D0Y65_001267</name>
</gene>
<feature type="domain" description="DUF8039" evidence="6">
    <location>
        <begin position="1531"/>
        <end position="1602"/>
    </location>
</feature>
<name>A0A445M1Z2_GLYSO</name>
<feature type="domain" description="DUF4218" evidence="4">
    <location>
        <begin position="791"/>
        <end position="893"/>
    </location>
</feature>
<dbReference type="Pfam" id="PF02992">
    <property type="entry name" value="Transposase_21"/>
    <property type="match status" value="1"/>
</dbReference>
<dbReference type="Proteomes" id="UP000289340">
    <property type="component" value="Chromosome 1"/>
</dbReference>
<dbReference type="InterPro" id="IPR025312">
    <property type="entry name" value="DUF4216"/>
</dbReference>
<dbReference type="Pfam" id="PF13963">
    <property type="entry name" value="Transpos_assoc"/>
    <property type="match status" value="1"/>
</dbReference>
<dbReference type="Pfam" id="PF13952">
    <property type="entry name" value="DUF4216"/>
    <property type="match status" value="1"/>
</dbReference>
<dbReference type="SUPFAM" id="SSF54001">
    <property type="entry name" value="Cysteine proteinases"/>
    <property type="match status" value="1"/>
</dbReference>
<feature type="domain" description="DUF4216" evidence="3">
    <location>
        <begin position="1060"/>
        <end position="1121"/>
    </location>
</feature>
<dbReference type="PANTHER" id="PTHR48258:SF9">
    <property type="entry name" value="OS01G0348150 PROTEIN"/>
    <property type="match status" value="1"/>
</dbReference>
<dbReference type="Pfam" id="PF13960">
    <property type="entry name" value="DUF4218"/>
    <property type="match status" value="1"/>
</dbReference>
<accession>A0A445M1Z2</accession>
<dbReference type="InterPro" id="IPR025452">
    <property type="entry name" value="DUF4218"/>
</dbReference>
<dbReference type="InterPro" id="IPR029480">
    <property type="entry name" value="Transpos_assoc"/>
</dbReference>
<feature type="domain" description="Transposase-associated" evidence="5">
    <location>
        <begin position="126"/>
        <end position="199"/>
    </location>
</feature>
<evidence type="ECO:0000256" key="1">
    <source>
        <dbReference type="SAM" id="Coils"/>
    </source>
</evidence>
<comment type="caution">
    <text evidence="7">The sequence shown here is derived from an EMBL/GenBank/DDBJ whole genome shotgun (WGS) entry which is preliminary data.</text>
</comment>
<dbReference type="Gene3D" id="3.40.395.10">
    <property type="entry name" value="Adenoviral Proteinase, Chain A"/>
    <property type="match status" value="1"/>
</dbReference>
<evidence type="ECO:0000313" key="7">
    <source>
        <dbReference type="EMBL" id="RZC29615.1"/>
    </source>
</evidence>
<reference evidence="7 8" key="1">
    <citation type="submission" date="2018-09" db="EMBL/GenBank/DDBJ databases">
        <title>A high-quality reference genome of wild soybean provides a powerful tool to mine soybean genomes.</title>
        <authorList>
            <person name="Xie M."/>
            <person name="Chung C.Y.L."/>
            <person name="Li M.-W."/>
            <person name="Wong F.-L."/>
            <person name="Chan T.-F."/>
            <person name="Lam H.-M."/>
        </authorList>
    </citation>
    <scope>NUCLEOTIDE SEQUENCE [LARGE SCALE GENOMIC DNA]</scope>
    <source>
        <strain evidence="8">cv. W05</strain>
        <tissue evidence="7">Hypocotyl of etiolated seedlings</tissue>
    </source>
</reference>
<protein>
    <submittedName>
        <fullName evidence="7">Uncharacterized protein</fullName>
    </submittedName>
</protein>
<keyword evidence="8" id="KW-1185">Reference proteome</keyword>
<proteinExistence type="predicted"/>
<dbReference type="InterPro" id="IPR004242">
    <property type="entry name" value="Transposase_21"/>
</dbReference>
<evidence type="ECO:0000259" key="4">
    <source>
        <dbReference type="Pfam" id="PF13960"/>
    </source>
</evidence>
<feature type="coiled-coil region" evidence="1">
    <location>
        <begin position="1449"/>
        <end position="1484"/>
    </location>
</feature>
<dbReference type="EMBL" id="QZWG01000001">
    <property type="protein sequence ID" value="RZC29615.1"/>
    <property type="molecule type" value="Genomic_DNA"/>
</dbReference>
<dbReference type="Pfam" id="PF26133">
    <property type="entry name" value="DUF8039"/>
    <property type="match status" value="1"/>
</dbReference>
<evidence type="ECO:0000256" key="2">
    <source>
        <dbReference type="SAM" id="MobiDB-lite"/>
    </source>
</evidence>